<dbReference type="PANTHER" id="PTHR19879:SF9">
    <property type="entry name" value="TRANSCRIPTION INITIATION FACTOR TFIID SUBUNIT 5"/>
    <property type="match status" value="1"/>
</dbReference>
<accession>A0A8J2IJ89</accession>
<organism evidence="2 3">
    <name type="scientific">Fusarium equiseti</name>
    <name type="common">Fusarium scirpi</name>
    <dbReference type="NCBI Taxonomy" id="61235"/>
    <lineage>
        <taxon>Eukaryota</taxon>
        <taxon>Fungi</taxon>
        <taxon>Dikarya</taxon>
        <taxon>Ascomycota</taxon>
        <taxon>Pezizomycotina</taxon>
        <taxon>Sordariomycetes</taxon>
        <taxon>Hypocreomycetidae</taxon>
        <taxon>Hypocreales</taxon>
        <taxon>Nectriaceae</taxon>
        <taxon>Fusarium</taxon>
        <taxon>Fusarium incarnatum-equiseti species complex</taxon>
    </lineage>
</organism>
<evidence type="ECO:0000256" key="1">
    <source>
        <dbReference type="PROSITE-ProRule" id="PRU00221"/>
    </source>
</evidence>
<dbReference type="Pfam" id="PF00400">
    <property type="entry name" value="WD40"/>
    <property type="match status" value="3"/>
</dbReference>
<dbReference type="InterPro" id="IPR001680">
    <property type="entry name" value="WD40_rpt"/>
</dbReference>
<sequence length="635" mass="71069">MEQNEPASNRKRHLIIRSFDSLPIFQEVVFSALCLVHPVSVSSLSTLLDIPEDTIFEQINILRPIVDIPQDAHEPLPSLPIKFKEFMFDPDYEYTVDPAFVHDNLVTSCLRVMSKYLKPNICGLSSPGQDRSTIPMEKISSCIPEVLIYACTNWVAHLQASETATGNIMNPFLEGYLLCWLEESEFNHQLPLVKNALKLLYRNMSIIDSNPLQLYSSVIMFAPYDDSIIRLSTWARPRWITLRRKGVPEDCSRQIFEGHDSVPNDKFRGLKAVAISPDQSIIASAGLAGPIKLWDFRNEQMIQETRTTGCALLHVGEFKFSPDGNLLLVFSHSSGSVAWIWSVKYGRYVHDFTEQEWTANTAAFSRDSKTIIMGCDDYVVRRWSTNTYYGFVNELMGHGSALCVVTVSPVSDSFASGDYDGIVWLWDASGSDVTSLHKLKGPDAPVVGAVFSPNGKLLAVSHEDKTIYIWDTAVGNCLKTLTVTDAIGSVAFSRNNLLAVSTRDNNVQLWSTEDGTCLQSRNFPHVGTCKIEFDPSGSQIIFDAGQLSIQAPDDEGSGPQLVDTGFALSKDTRWVTWRGEKILWLPSPFRPTCWLIRGSTVVLGCTSGWVTVLEFGDMRLRHEYPTKIPPLFTRR</sequence>
<name>A0A8J2IJ89_FUSEQ</name>
<feature type="repeat" description="WD" evidence="1">
    <location>
        <begin position="395"/>
        <end position="436"/>
    </location>
</feature>
<dbReference type="PANTHER" id="PTHR19879">
    <property type="entry name" value="TRANSCRIPTION INITIATION FACTOR TFIID"/>
    <property type="match status" value="1"/>
</dbReference>
<dbReference type="PROSITE" id="PS50082">
    <property type="entry name" value="WD_REPEATS_2"/>
    <property type="match status" value="4"/>
</dbReference>
<dbReference type="SMART" id="SM00320">
    <property type="entry name" value="WD40"/>
    <property type="match status" value="5"/>
</dbReference>
<dbReference type="Proteomes" id="UP000693738">
    <property type="component" value="Unassembled WGS sequence"/>
</dbReference>
<evidence type="ECO:0008006" key="4">
    <source>
        <dbReference type="Google" id="ProtNLM"/>
    </source>
</evidence>
<dbReference type="AlphaFoldDB" id="A0A8J2IJ89"/>
<reference evidence="2" key="1">
    <citation type="submission" date="2021-05" db="EMBL/GenBank/DDBJ databases">
        <authorList>
            <person name="Khan N."/>
        </authorList>
    </citation>
    <scope>NUCLEOTIDE SEQUENCE</scope>
</reference>
<gene>
    <name evidence="2" type="ORF">FEQUK3_LOCUS1364</name>
</gene>
<evidence type="ECO:0000313" key="2">
    <source>
        <dbReference type="EMBL" id="CAG7555631.1"/>
    </source>
</evidence>
<proteinExistence type="predicted"/>
<evidence type="ECO:0000313" key="3">
    <source>
        <dbReference type="Proteomes" id="UP000693738"/>
    </source>
</evidence>
<feature type="repeat" description="WD" evidence="1">
    <location>
        <begin position="270"/>
        <end position="304"/>
    </location>
</feature>
<feature type="repeat" description="WD" evidence="1">
    <location>
        <begin position="484"/>
        <end position="520"/>
    </location>
</feature>
<dbReference type="PROSITE" id="PS50294">
    <property type="entry name" value="WD_REPEATS_REGION"/>
    <property type="match status" value="2"/>
</dbReference>
<keyword evidence="1" id="KW-0853">WD repeat</keyword>
<dbReference type="EMBL" id="CAJSTJ010000066">
    <property type="protein sequence ID" value="CAG7555631.1"/>
    <property type="molecule type" value="Genomic_DNA"/>
</dbReference>
<comment type="caution">
    <text evidence="2">The sequence shown here is derived from an EMBL/GenBank/DDBJ whole genome shotgun (WGS) entry which is preliminary data.</text>
</comment>
<feature type="repeat" description="WD" evidence="1">
    <location>
        <begin position="439"/>
        <end position="480"/>
    </location>
</feature>
<protein>
    <recommendedName>
        <fullName evidence="4">Vegetative incompatibility protein HET-E-1</fullName>
    </recommendedName>
</protein>